<dbReference type="GO" id="GO:0004300">
    <property type="term" value="F:enoyl-CoA hydratase activity"/>
    <property type="evidence" value="ECO:0007669"/>
    <property type="project" value="TreeGrafter"/>
</dbReference>
<dbReference type="GO" id="GO:0006635">
    <property type="term" value="P:fatty acid beta-oxidation"/>
    <property type="evidence" value="ECO:0007669"/>
    <property type="project" value="TreeGrafter"/>
</dbReference>
<dbReference type="GO" id="GO:0044594">
    <property type="term" value="F:17-beta-hydroxysteroid dehydrogenase (NAD+) activity"/>
    <property type="evidence" value="ECO:0007669"/>
    <property type="project" value="TreeGrafter"/>
</dbReference>
<proteinExistence type="predicted"/>
<dbReference type="PANTHER" id="PTHR13078">
    <property type="entry name" value="PEROXISOMAL MULTIFUNCTIONAL ENZYME TYPE 2-RELATED"/>
    <property type="match status" value="1"/>
</dbReference>
<dbReference type="SUPFAM" id="SSF54637">
    <property type="entry name" value="Thioesterase/thiol ester dehydrase-isomerase"/>
    <property type="match status" value="2"/>
</dbReference>
<reference evidence="3 4" key="1">
    <citation type="submission" date="2020-04" db="EMBL/GenBank/DDBJ databases">
        <title>Perkinsus olseni comparative genomics.</title>
        <authorList>
            <person name="Bogema D.R."/>
        </authorList>
    </citation>
    <scope>NUCLEOTIDE SEQUENCE [LARGE SCALE GENOMIC DNA]</scope>
    <source>
        <strain evidence="3">00978-12</strain>
    </source>
</reference>
<evidence type="ECO:0000259" key="2">
    <source>
        <dbReference type="Pfam" id="PF22622"/>
    </source>
</evidence>
<evidence type="ECO:0000313" key="3">
    <source>
        <dbReference type="EMBL" id="KAF4681117.1"/>
    </source>
</evidence>
<organism evidence="3 4">
    <name type="scientific">Perkinsus olseni</name>
    <name type="common">Perkinsus atlanticus</name>
    <dbReference type="NCBI Taxonomy" id="32597"/>
    <lineage>
        <taxon>Eukaryota</taxon>
        <taxon>Sar</taxon>
        <taxon>Alveolata</taxon>
        <taxon>Perkinsozoa</taxon>
        <taxon>Perkinsea</taxon>
        <taxon>Perkinsida</taxon>
        <taxon>Perkinsidae</taxon>
        <taxon>Perkinsus</taxon>
    </lineage>
</organism>
<dbReference type="OrthoDB" id="60204at2759"/>
<dbReference type="PANTHER" id="PTHR13078:SF56">
    <property type="entry name" value="PEROXISOMAL MULTIFUNCTIONAL ENZYME TYPE 2"/>
    <property type="match status" value="1"/>
</dbReference>
<accession>A0A7J6NCE2</accession>
<feature type="domain" description="MaoC-like" evidence="1">
    <location>
        <begin position="522"/>
        <end position="629"/>
    </location>
</feature>
<dbReference type="GO" id="GO:0003857">
    <property type="term" value="F:(3S)-3-hydroxyacyl-CoA dehydrogenase (NAD+) activity"/>
    <property type="evidence" value="ECO:0007669"/>
    <property type="project" value="TreeGrafter"/>
</dbReference>
<dbReference type="Proteomes" id="UP000541610">
    <property type="component" value="Unassembled WGS sequence"/>
</dbReference>
<evidence type="ECO:0008006" key="5">
    <source>
        <dbReference type="Google" id="ProtNLM"/>
    </source>
</evidence>
<dbReference type="InterPro" id="IPR002539">
    <property type="entry name" value="MaoC-like_dom"/>
</dbReference>
<sequence length="653" mass="72422">GIGVRPRYIACPKTDEWDEFRIEFPRAKPGDASRPDPLRVLNDSTFGGILDALDPYVRGKHGRMSAFAKFEFVDLTGSLLRSLVREAMKNQYGNIHFLRVLMVAIIRFSSVVGLASAISLQSASSSQTASLESWGEVAGVKESGRQVPGKKLNDSDEIPEEDFIPLVSPEISVVDYRYVCKHERGEEDTDDWEVVDVHVSKGIGVRTRYIACPKTYEWGAFRIEFDWAEPGTDAGSDPLSSLDDSTFRGILDVLDPYARGEHGNFYYVRNLEFYVLTGKPLCPLVTEAMKKEYGTFINLCQLPSSVMLGYECTGVFVDGALRTATNVAHEQWAQNLKAGDIITLAIEIVAVMTVDPKELVERGWGPEAPANYTRKDVILYGLGVGASELRYIYENNDEFSPLPSMPFALTFKGGNSADVLPFPPQHFMGAIGQIPPQGPVLDGERSLTLLKQLPTSTNNWTMRSRVTAVSQKRSGVVVESETVIVDKDTGEECARLGNSVFYVGVKGLQSAGEPSKIVIEIPQRTPDREVSEIITLERVQTYRLSGDYNPLHVDDDVAKAFGFPRAIVHGLCTLGHSVRHIIKEFANGDPGEVRGIRCRFSKPVLIGEQITTKMWRVDVNKVLFRTCKYLDRKEVICLDGGVINFSSSKPSRM</sequence>
<feature type="domain" description="Peroxisomal multifunctional enzyme type 2-like N-terminal" evidence="2">
    <location>
        <begin position="371"/>
        <end position="504"/>
    </location>
</feature>
<dbReference type="InterPro" id="IPR054357">
    <property type="entry name" value="MFE-2_N"/>
</dbReference>
<evidence type="ECO:0000259" key="1">
    <source>
        <dbReference type="Pfam" id="PF01575"/>
    </source>
</evidence>
<dbReference type="GO" id="GO:0005777">
    <property type="term" value="C:peroxisome"/>
    <property type="evidence" value="ECO:0007669"/>
    <property type="project" value="TreeGrafter"/>
</dbReference>
<evidence type="ECO:0000313" key="4">
    <source>
        <dbReference type="Proteomes" id="UP000541610"/>
    </source>
</evidence>
<dbReference type="Pfam" id="PF01575">
    <property type="entry name" value="MaoC_dehydratas"/>
    <property type="match status" value="1"/>
</dbReference>
<dbReference type="AlphaFoldDB" id="A0A7J6NCE2"/>
<dbReference type="Pfam" id="PF22622">
    <property type="entry name" value="MFE-2_hydrat-2_N"/>
    <property type="match status" value="1"/>
</dbReference>
<dbReference type="InterPro" id="IPR029069">
    <property type="entry name" value="HotDog_dom_sf"/>
</dbReference>
<comment type="caution">
    <text evidence="3">The sequence shown here is derived from an EMBL/GenBank/DDBJ whole genome shotgun (WGS) entry which is preliminary data.</text>
</comment>
<protein>
    <recommendedName>
        <fullName evidence="5">MaoC-like domain-containing protein</fullName>
    </recommendedName>
</protein>
<feature type="non-terminal residue" evidence="3">
    <location>
        <position position="653"/>
    </location>
</feature>
<dbReference type="Gene3D" id="3.10.129.10">
    <property type="entry name" value="Hotdog Thioesterase"/>
    <property type="match status" value="2"/>
</dbReference>
<gene>
    <name evidence="3" type="ORF">FOZ60_012587</name>
</gene>
<dbReference type="EMBL" id="JABANP010000543">
    <property type="protein sequence ID" value="KAF4681117.1"/>
    <property type="molecule type" value="Genomic_DNA"/>
</dbReference>
<name>A0A7J6NCE2_PEROL</name>